<accession>A0A098EDX2</accession>
<comment type="subcellular location">
    <subcellularLocation>
        <location evidence="1">Cell membrane</location>
        <topology evidence="1">Multi-pass membrane protein</topology>
    </subcellularLocation>
</comment>
<evidence type="ECO:0000256" key="6">
    <source>
        <dbReference type="ARBA" id="ARBA00022989"/>
    </source>
</evidence>
<evidence type="ECO:0000256" key="5">
    <source>
        <dbReference type="ARBA" id="ARBA00022692"/>
    </source>
</evidence>
<keyword evidence="3" id="KW-0813">Transport</keyword>
<feature type="transmembrane region" description="Helical" evidence="8">
    <location>
        <begin position="227"/>
        <end position="249"/>
    </location>
</feature>
<sequence length="311" mass="34723">MNLFETTIIFVLLIGIGQILRRTKFDDIIRRILYTFIIYIALPALVLAAFLKNPIHFSNFILTFIAIVILIFGIFVAFFASKFLNLDKQSAGSFIITSAHANTGFLGYPISFYFFGSTGLFYAVLYDLGMFIGLITVVTFTAGIYGKGMPNKHKHDILFNFFKFPPLYAFIFGMLIGNFTDAEGVIMADAVNLFELLGSTSLFFTLLYLGMYLNVKKIFKFIKISVISSFIKLGVIPVFAFLIICLMGLLNIPLSPVEKNIILLQSLMPSGLMTIMLAVHYKLNSDVASGNVIVTTLISFLLLFVLSVVLF</sequence>
<protein>
    <submittedName>
        <fullName evidence="9">Putative auxin Efflux Carrier</fullName>
    </submittedName>
</protein>
<evidence type="ECO:0000256" key="4">
    <source>
        <dbReference type="ARBA" id="ARBA00022475"/>
    </source>
</evidence>
<evidence type="ECO:0000256" key="2">
    <source>
        <dbReference type="ARBA" id="ARBA00010145"/>
    </source>
</evidence>
<proteinExistence type="inferred from homology"/>
<dbReference type="Gene3D" id="1.20.1530.20">
    <property type="match status" value="2"/>
</dbReference>
<dbReference type="InterPro" id="IPR038770">
    <property type="entry name" value="Na+/solute_symporter_sf"/>
</dbReference>
<name>A0A098EDX2_9ZZZZ</name>
<dbReference type="InterPro" id="IPR004776">
    <property type="entry name" value="Mem_transp_PIN-like"/>
</dbReference>
<feature type="transmembrane region" description="Helical" evidence="8">
    <location>
        <begin position="157"/>
        <end position="176"/>
    </location>
</feature>
<dbReference type="Pfam" id="PF03547">
    <property type="entry name" value="Mem_trans"/>
    <property type="match status" value="1"/>
</dbReference>
<feature type="transmembrane region" description="Helical" evidence="8">
    <location>
        <begin position="291"/>
        <end position="310"/>
    </location>
</feature>
<feature type="transmembrane region" description="Helical" evidence="8">
    <location>
        <begin position="261"/>
        <end position="279"/>
    </location>
</feature>
<dbReference type="EMBL" id="CCXY01000276">
    <property type="protein sequence ID" value="CEG13220.1"/>
    <property type="molecule type" value="Genomic_DNA"/>
</dbReference>
<feature type="transmembrane region" description="Helical" evidence="8">
    <location>
        <begin position="33"/>
        <end position="51"/>
    </location>
</feature>
<dbReference type="AlphaFoldDB" id="A0A098EDX2"/>
<dbReference type="PANTHER" id="PTHR36838:SF3">
    <property type="entry name" value="TRANSPORTER AUXIN EFFLUX CARRIER EC FAMILY"/>
    <property type="match status" value="1"/>
</dbReference>
<gene>
    <name evidence="9" type="ORF">MSIBF_A3470003</name>
</gene>
<evidence type="ECO:0000313" key="9">
    <source>
        <dbReference type="EMBL" id="CEG13220.1"/>
    </source>
</evidence>
<feature type="transmembrane region" description="Helical" evidence="8">
    <location>
        <begin position="6"/>
        <end position="21"/>
    </location>
</feature>
<dbReference type="PANTHER" id="PTHR36838">
    <property type="entry name" value="AUXIN EFFLUX CARRIER FAMILY PROTEIN"/>
    <property type="match status" value="1"/>
</dbReference>
<feature type="transmembrane region" description="Helical" evidence="8">
    <location>
        <begin position="57"/>
        <end position="80"/>
    </location>
</feature>
<feature type="transmembrane region" description="Helical" evidence="8">
    <location>
        <begin position="196"/>
        <end position="215"/>
    </location>
</feature>
<feature type="transmembrane region" description="Helical" evidence="8">
    <location>
        <begin position="121"/>
        <end position="145"/>
    </location>
</feature>
<feature type="transmembrane region" description="Helical" evidence="8">
    <location>
        <begin position="92"/>
        <end position="115"/>
    </location>
</feature>
<evidence type="ECO:0000256" key="3">
    <source>
        <dbReference type="ARBA" id="ARBA00022448"/>
    </source>
</evidence>
<dbReference type="GO" id="GO:0005886">
    <property type="term" value="C:plasma membrane"/>
    <property type="evidence" value="ECO:0007669"/>
    <property type="project" value="UniProtKB-SubCell"/>
</dbReference>
<dbReference type="GO" id="GO:0055085">
    <property type="term" value="P:transmembrane transport"/>
    <property type="evidence" value="ECO:0007669"/>
    <property type="project" value="InterPro"/>
</dbReference>
<organism evidence="9">
    <name type="scientific">groundwater metagenome</name>
    <dbReference type="NCBI Taxonomy" id="717931"/>
    <lineage>
        <taxon>unclassified sequences</taxon>
        <taxon>metagenomes</taxon>
        <taxon>ecological metagenomes</taxon>
    </lineage>
</organism>
<reference evidence="9" key="1">
    <citation type="submission" date="2014-09" db="EMBL/GenBank/DDBJ databases">
        <authorList>
            <person name="Probst J Alexander"/>
        </authorList>
    </citation>
    <scope>NUCLEOTIDE SEQUENCE</scope>
</reference>
<comment type="similarity">
    <text evidence="2">Belongs to the auxin efflux carrier (TC 2.A.69) family.</text>
</comment>
<keyword evidence="5 8" id="KW-0812">Transmembrane</keyword>
<keyword evidence="4" id="KW-1003">Cell membrane</keyword>
<evidence type="ECO:0000256" key="1">
    <source>
        <dbReference type="ARBA" id="ARBA00004651"/>
    </source>
</evidence>
<keyword evidence="6 8" id="KW-1133">Transmembrane helix</keyword>
<keyword evidence="7 8" id="KW-0472">Membrane</keyword>
<evidence type="ECO:0000256" key="8">
    <source>
        <dbReference type="SAM" id="Phobius"/>
    </source>
</evidence>
<evidence type="ECO:0000256" key="7">
    <source>
        <dbReference type="ARBA" id="ARBA00023136"/>
    </source>
</evidence>